<keyword evidence="7" id="KW-0472">Membrane</keyword>
<evidence type="ECO:0000256" key="4">
    <source>
        <dbReference type="ARBA" id="ARBA00022982"/>
    </source>
</evidence>
<dbReference type="InterPro" id="IPR051684">
    <property type="entry name" value="Electron_Trans/Redox"/>
</dbReference>
<gene>
    <name evidence="9" type="ORF">DFW101_2005</name>
</gene>
<sequence length="439" mass="45851">MTLAIPLLQVLGLFLFAAHALRSGNLGLAAATLALGGLVAARPRLWPFGPAVLGPALLFMALGFADAGRDMVLFRLAAGLPYLRLAAIMAGVVAVCAAGGLLAFARRVRARHGLHGPHAFAQGAAFWLTAGLLAVARAKAPFPVLLVDRFWPGWGPLEILALALYAAWLTGRLLAAPRTGPLRSRYWAAFSLVFFGQLLLGLAGFGRFLMTGALHLPVPALIVAGPIYRGGGLFMPILYLSTVLLVGPGWCSHLCYLGAADDACARLGRKVPRRLPGRRIWWRAATLALTVGLAVLLRAMGVETGDAVWAAAAFGLVGLGVMAFVSRPAGVMVHCATYCPIGLVGNILGKASPWRVRIGPGCDGCGRCSRACRYLALSPQDLAKGRPGLSCTLCGDCVGACPGGRIGFHFPGLSPAAARTAFFTLVIALHAVFLGVARI</sequence>
<evidence type="ECO:0000313" key="9">
    <source>
        <dbReference type="EMBL" id="EHJ48011.1"/>
    </source>
</evidence>
<feature type="transmembrane region" description="Helical" evidence="7">
    <location>
        <begin position="237"/>
        <end position="259"/>
    </location>
</feature>
<protein>
    <submittedName>
        <fullName evidence="9">Iron-sulfur binding protein</fullName>
    </submittedName>
</protein>
<evidence type="ECO:0000313" key="10">
    <source>
        <dbReference type="Proteomes" id="UP000004662"/>
    </source>
</evidence>
<evidence type="ECO:0000256" key="5">
    <source>
        <dbReference type="ARBA" id="ARBA00023004"/>
    </source>
</evidence>
<keyword evidence="3" id="KW-0479">Metal-binding</keyword>
<organism evidence="9 10">
    <name type="scientific">Solidesulfovibrio carbinoliphilus subsp. oakridgensis</name>
    <dbReference type="NCBI Taxonomy" id="694327"/>
    <lineage>
        <taxon>Bacteria</taxon>
        <taxon>Pseudomonadati</taxon>
        <taxon>Thermodesulfobacteriota</taxon>
        <taxon>Desulfovibrionia</taxon>
        <taxon>Desulfovibrionales</taxon>
        <taxon>Desulfovibrionaceae</taxon>
        <taxon>Solidesulfovibrio</taxon>
    </lineage>
</organism>
<feature type="domain" description="4Fe-4S ferredoxin-type" evidence="8">
    <location>
        <begin position="354"/>
        <end position="382"/>
    </location>
</feature>
<feature type="transmembrane region" description="Helical" evidence="7">
    <location>
        <begin position="280"/>
        <end position="301"/>
    </location>
</feature>
<dbReference type="Proteomes" id="UP000004662">
    <property type="component" value="Chromosome"/>
</dbReference>
<keyword evidence="7" id="KW-1133">Transmembrane helix</keyword>
<dbReference type="STRING" id="694327.DFW101_2005"/>
<keyword evidence="5" id="KW-0408">Iron</keyword>
<accession>G7Q6S6</accession>
<dbReference type="GO" id="GO:0046872">
    <property type="term" value="F:metal ion binding"/>
    <property type="evidence" value="ECO:0007669"/>
    <property type="project" value="UniProtKB-KW"/>
</dbReference>
<feature type="transmembrane region" description="Helical" evidence="7">
    <location>
        <begin position="85"/>
        <end position="105"/>
    </location>
</feature>
<proteinExistence type="predicted"/>
<reference evidence="10" key="1">
    <citation type="journal article" date="2015" name="Genome Announc.">
        <title>High-Quality Draft Genome Sequence of Desulfovibrio carbinoliphilus FW-101-2B, an Organic Acid-Oxidizing Sulfate-Reducing Bacterium Isolated from Uranium(VI)-Contaminated Groundwater.</title>
        <authorList>
            <person name="Ramsay B.D."/>
            <person name="Hwang C."/>
            <person name="Woo H.L."/>
            <person name="Carroll S.L."/>
            <person name="Lucas S."/>
            <person name="Han J."/>
            <person name="Lapidus A.L."/>
            <person name="Cheng J.F."/>
            <person name="Goodwin L.A."/>
            <person name="Pitluck S."/>
            <person name="Peters L."/>
            <person name="Chertkov O."/>
            <person name="Held B."/>
            <person name="Detter J.C."/>
            <person name="Han C.S."/>
            <person name="Tapia R."/>
            <person name="Land M.L."/>
            <person name="Hauser L.J."/>
            <person name="Kyrpides N.C."/>
            <person name="Ivanova N.N."/>
            <person name="Mikhailova N."/>
            <person name="Pagani I."/>
            <person name="Woyke T."/>
            <person name="Arkin A.P."/>
            <person name="Dehal P."/>
            <person name="Chivian D."/>
            <person name="Criddle C.S."/>
            <person name="Wu W."/>
            <person name="Chakraborty R."/>
            <person name="Hazen T.C."/>
            <person name="Fields M.W."/>
        </authorList>
    </citation>
    <scope>NUCLEOTIDE SEQUENCE [LARGE SCALE GENOMIC DNA]</scope>
    <source>
        <strain evidence="10">FW-101-2B</strain>
    </source>
</reference>
<dbReference type="eggNOG" id="COG0348">
    <property type="taxonomic scope" value="Bacteria"/>
</dbReference>
<evidence type="ECO:0000256" key="6">
    <source>
        <dbReference type="ARBA" id="ARBA00023014"/>
    </source>
</evidence>
<evidence type="ECO:0000256" key="7">
    <source>
        <dbReference type="SAM" id="Phobius"/>
    </source>
</evidence>
<dbReference type="PROSITE" id="PS51379">
    <property type="entry name" value="4FE4S_FER_2"/>
    <property type="match status" value="1"/>
</dbReference>
<feature type="transmembrane region" description="Helical" evidence="7">
    <location>
        <begin position="186"/>
        <end position="205"/>
    </location>
</feature>
<feature type="transmembrane region" description="Helical" evidence="7">
    <location>
        <begin position="307"/>
        <end position="325"/>
    </location>
</feature>
<dbReference type="PANTHER" id="PTHR30176">
    <property type="entry name" value="FERREDOXIN-TYPE PROTEIN NAPH"/>
    <property type="match status" value="1"/>
</dbReference>
<feature type="transmembrane region" description="Helical" evidence="7">
    <location>
        <begin position="46"/>
        <end position="65"/>
    </location>
</feature>
<feature type="transmembrane region" description="Helical" evidence="7">
    <location>
        <begin position="157"/>
        <end position="174"/>
    </location>
</feature>
<feature type="transmembrane region" description="Helical" evidence="7">
    <location>
        <begin position="117"/>
        <end position="136"/>
    </location>
</feature>
<dbReference type="Pfam" id="PF12801">
    <property type="entry name" value="Fer4_5"/>
    <property type="match status" value="2"/>
</dbReference>
<name>G7Q6S6_9BACT</name>
<dbReference type="GO" id="GO:0051539">
    <property type="term" value="F:4 iron, 4 sulfur cluster binding"/>
    <property type="evidence" value="ECO:0007669"/>
    <property type="project" value="UniProtKB-KW"/>
</dbReference>
<dbReference type="RefSeq" id="WP_009181396.1">
    <property type="nucleotide sequence ID" value="NZ_CM001368.1"/>
</dbReference>
<dbReference type="PANTHER" id="PTHR30176:SF3">
    <property type="entry name" value="FERREDOXIN-TYPE PROTEIN NAPH"/>
    <property type="match status" value="1"/>
</dbReference>
<dbReference type="HOGENOM" id="CLU_050827_0_0_7"/>
<dbReference type="OrthoDB" id="9784262at2"/>
<evidence type="ECO:0000259" key="8">
    <source>
        <dbReference type="PROSITE" id="PS51379"/>
    </source>
</evidence>
<keyword evidence="7" id="KW-0812">Transmembrane</keyword>
<dbReference type="PROSITE" id="PS00198">
    <property type="entry name" value="4FE4S_FER_1"/>
    <property type="match status" value="1"/>
</dbReference>
<dbReference type="AlphaFoldDB" id="G7Q6S6"/>
<evidence type="ECO:0000256" key="2">
    <source>
        <dbReference type="ARBA" id="ARBA00022485"/>
    </source>
</evidence>
<dbReference type="SUPFAM" id="SSF54862">
    <property type="entry name" value="4Fe-4S ferredoxins"/>
    <property type="match status" value="1"/>
</dbReference>
<feature type="transmembrane region" description="Helical" evidence="7">
    <location>
        <begin position="416"/>
        <end position="437"/>
    </location>
</feature>
<keyword evidence="4" id="KW-0249">Electron transport</keyword>
<evidence type="ECO:0000256" key="3">
    <source>
        <dbReference type="ARBA" id="ARBA00022723"/>
    </source>
</evidence>
<dbReference type="Gene3D" id="3.30.70.20">
    <property type="match status" value="1"/>
</dbReference>
<evidence type="ECO:0000256" key="1">
    <source>
        <dbReference type="ARBA" id="ARBA00022448"/>
    </source>
</evidence>
<keyword evidence="10" id="KW-1185">Reference proteome</keyword>
<dbReference type="GO" id="GO:0005886">
    <property type="term" value="C:plasma membrane"/>
    <property type="evidence" value="ECO:0007669"/>
    <property type="project" value="TreeGrafter"/>
</dbReference>
<keyword evidence="2" id="KW-0004">4Fe-4S</keyword>
<dbReference type="EMBL" id="CM001368">
    <property type="protein sequence ID" value="EHJ48011.1"/>
    <property type="molecule type" value="Genomic_DNA"/>
</dbReference>
<keyword evidence="1" id="KW-0813">Transport</keyword>
<dbReference type="InterPro" id="IPR017896">
    <property type="entry name" value="4Fe4S_Fe-S-bd"/>
</dbReference>
<dbReference type="InterPro" id="IPR017900">
    <property type="entry name" value="4Fe4S_Fe_S_CS"/>
</dbReference>
<keyword evidence="6" id="KW-0411">Iron-sulfur</keyword>